<feature type="active site" description="Nucleophile" evidence="10">
    <location>
        <position position="136"/>
    </location>
</feature>
<dbReference type="InterPro" id="IPR038063">
    <property type="entry name" value="Transpep_catalytic_dom"/>
</dbReference>
<dbReference type="CDD" id="cd16913">
    <property type="entry name" value="YkuD_like"/>
    <property type="match status" value="1"/>
</dbReference>
<gene>
    <name evidence="12" type="ORF">BAGA_11670</name>
</gene>
<keyword evidence="3" id="KW-0328">Glycosyltransferase</keyword>
<keyword evidence="7 10" id="KW-0573">Peptidoglycan synthesis</keyword>
<dbReference type="PANTHER" id="PTHR30582:SF4">
    <property type="entry name" value="L,D-TRANSPEPTIDASE YQJB-RELATED"/>
    <property type="match status" value="1"/>
</dbReference>
<evidence type="ECO:0000256" key="10">
    <source>
        <dbReference type="PROSITE-ProRule" id="PRU01373"/>
    </source>
</evidence>
<dbReference type="FunFam" id="2.40.440.10:FF:000003">
    <property type="entry name" value="L,D-transpeptidase YciB"/>
    <property type="match status" value="1"/>
</dbReference>
<evidence type="ECO:0000256" key="3">
    <source>
        <dbReference type="ARBA" id="ARBA00022676"/>
    </source>
</evidence>
<evidence type="ECO:0000313" key="13">
    <source>
        <dbReference type="Proteomes" id="UP000027778"/>
    </source>
</evidence>
<comment type="pathway">
    <text evidence="1 10">Cell wall biogenesis; peptidoglycan biosynthesis.</text>
</comment>
<dbReference type="InterPro" id="IPR050979">
    <property type="entry name" value="LD-transpeptidase"/>
</dbReference>
<evidence type="ECO:0000313" key="12">
    <source>
        <dbReference type="EMBL" id="KEK25281.1"/>
    </source>
</evidence>
<evidence type="ECO:0000256" key="8">
    <source>
        <dbReference type="ARBA" id="ARBA00023316"/>
    </source>
</evidence>
<dbReference type="GO" id="GO:0071972">
    <property type="term" value="F:peptidoglycan L,D-transpeptidase activity"/>
    <property type="evidence" value="ECO:0007669"/>
    <property type="project" value="TreeGrafter"/>
</dbReference>
<dbReference type="SUPFAM" id="SSF141523">
    <property type="entry name" value="L,D-transpeptidase catalytic domain-like"/>
    <property type="match status" value="1"/>
</dbReference>
<keyword evidence="5" id="KW-0378">Hydrolase</keyword>
<name>A0A073KFI9_9BACI</name>
<evidence type="ECO:0000259" key="11">
    <source>
        <dbReference type="PROSITE" id="PS52029"/>
    </source>
</evidence>
<feature type="active site" description="Proton donor/acceptor" evidence="10">
    <location>
        <position position="120"/>
    </location>
</feature>
<dbReference type="UniPathway" id="UPA00219"/>
<keyword evidence="6 10" id="KW-0133">Cell shape</keyword>
<dbReference type="AlphaFoldDB" id="A0A073KFI9"/>
<feature type="domain" description="L,D-TPase catalytic" evidence="11">
    <location>
        <begin position="36"/>
        <end position="160"/>
    </location>
</feature>
<dbReference type="GO" id="GO:0018104">
    <property type="term" value="P:peptidoglycan-protein cross-linking"/>
    <property type="evidence" value="ECO:0007669"/>
    <property type="project" value="TreeGrafter"/>
</dbReference>
<dbReference type="InterPro" id="IPR005490">
    <property type="entry name" value="LD_TPept_cat_dom"/>
</dbReference>
<dbReference type="Pfam" id="PF03734">
    <property type="entry name" value="YkuD"/>
    <property type="match status" value="1"/>
</dbReference>
<dbReference type="GO" id="GO:0071555">
    <property type="term" value="P:cell wall organization"/>
    <property type="evidence" value="ECO:0007669"/>
    <property type="project" value="UniProtKB-UniRule"/>
</dbReference>
<evidence type="ECO:0000256" key="9">
    <source>
        <dbReference type="ARBA" id="ARBA00060592"/>
    </source>
</evidence>
<keyword evidence="13" id="KW-1185">Reference proteome</keyword>
<comment type="pathway">
    <text evidence="9">Glycan biosynthesis.</text>
</comment>
<dbReference type="eggNOG" id="COG1376">
    <property type="taxonomic scope" value="Bacteria"/>
</dbReference>
<dbReference type="PROSITE" id="PS52029">
    <property type="entry name" value="LD_TPASE"/>
    <property type="match status" value="1"/>
</dbReference>
<evidence type="ECO:0000256" key="6">
    <source>
        <dbReference type="ARBA" id="ARBA00022960"/>
    </source>
</evidence>
<evidence type="ECO:0000256" key="5">
    <source>
        <dbReference type="ARBA" id="ARBA00022801"/>
    </source>
</evidence>
<comment type="caution">
    <text evidence="12">The sequence shown here is derived from an EMBL/GenBank/DDBJ whole genome shotgun (WGS) entry which is preliminary data.</text>
</comment>
<evidence type="ECO:0000256" key="4">
    <source>
        <dbReference type="ARBA" id="ARBA00022679"/>
    </source>
</evidence>
<comment type="similarity">
    <text evidence="2">Belongs to the YkuD family.</text>
</comment>
<keyword evidence="8 10" id="KW-0961">Cell wall biogenesis/degradation</keyword>
<dbReference type="RefSeq" id="WP_033673137.1">
    <property type="nucleotide sequence ID" value="NZ_JOTM01000002.1"/>
</dbReference>
<dbReference type="STRING" id="574375.AZF08_07675"/>
<dbReference type="GO" id="GO:0016757">
    <property type="term" value="F:glycosyltransferase activity"/>
    <property type="evidence" value="ECO:0007669"/>
    <property type="project" value="UniProtKB-KW"/>
</dbReference>
<dbReference type="GO" id="GO:0008360">
    <property type="term" value="P:regulation of cell shape"/>
    <property type="evidence" value="ECO:0007669"/>
    <property type="project" value="UniProtKB-UniRule"/>
</dbReference>
<accession>A0A073KFI9</accession>
<dbReference type="Gene3D" id="2.40.440.10">
    <property type="entry name" value="L,D-transpeptidase catalytic domain-like"/>
    <property type="match status" value="1"/>
</dbReference>
<evidence type="ECO:0000256" key="7">
    <source>
        <dbReference type="ARBA" id="ARBA00022984"/>
    </source>
</evidence>
<dbReference type="Proteomes" id="UP000027778">
    <property type="component" value="Unassembled WGS sequence"/>
</dbReference>
<organism evidence="12 13">
    <name type="scientific">Bacillus gaemokensis</name>
    <dbReference type="NCBI Taxonomy" id="574375"/>
    <lineage>
        <taxon>Bacteria</taxon>
        <taxon>Bacillati</taxon>
        <taxon>Bacillota</taxon>
        <taxon>Bacilli</taxon>
        <taxon>Bacillales</taxon>
        <taxon>Bacillaceae</taxon>
        <taxon>Bacillus</taxon>
        <taxon>Bacillus cereus group</taxon>
    </lineage>
</organism>
<proteinExistence type="inferred from homology"/>
<dbReference type="GO" id="GO:0005576">
    <property type="term" value="C:extracellular region"/>
    <property type="evidence" value="ECO:0007669"/>
    <property type="project" value="TreeGrafter"/>
</dbReference>
<evidence type="ECO:0000256" key="2">
    <source>
        <dbReference type="ARBA" id="ARBA00005992"/>
    </source>
</evidence>
<sequence>MMKKLLCTIFILGLCTILPYEKTEAAAPAPTPAPQQKLIVNTTTNKMDFYQNDAFIRSFSVATGKAHTPTPLGSFVIVNKIKNRPYYTKRIKGGDPRNPLGDRWMGLNMAGTWGTTYAVHGTNNNQAIGKNTTLGCIRMYNEDIHWLFDRMEKQATVIVTK</sequence>
<evidence type="ECO:0000256" key="1">
    <source>
        <dbReference type="ARBA" id="ARBA00004752"/>
    </source>
</evidence>
<keyword evidence="4" id="KW-0808">Transferase</keyword>
<dbReference type="PANTHER" id="PTHR30582">
    <property type="entry name" value="L,D-TRANSPEPTIDASE"/>
    <property type="match status" value="1"/>
</dbReference>
<reference evidence="12 13" key="1">
    <citation type="submission" date="2014-06" db="EMBL/GenBank/DDBJ databases">
        <title>Draft genome sequence of Bacillus gaemokensis JCM 15801 (MCCC 1A00707).</title>
        <authorList>
            <person name="Lai Q."/>
            <person name="Liu Y."/>
            <person name="Shao Z."/>
        </authorList>
    </citation>
    <scope>NUCLEOTIDE SEQUENCE [LARGE SCALE GENOMIC DNA]</scope>
    <source>
        <strain evidence="12 13">JCM 15801</strain>
    </source>
</reference>
<protein>
    <submittedName>
        <fullName evidence="12">ErfK/YbiS/YcfS/YnhG family protein</fullName>
    </submittedName>
</protein>
<dbReference type="EMBL" id="JOTM01000002">
    <property type="protein sequence ID" value="KEK25281.1"/>
    <property type="molecule type" value="Genomic_DNA"/>
</dbReference>